<dbReference type="RefSeq" id="WP_108923614.1">
    <property type="nucleotide sequence ID" value="NZ_CP029206.1"/>
</dbReference>
<evidence type="ECO:0000313" key="3">
    <source>
        <dbReference type="Proteomes" id="UP000244920"/>
    </source>
</evidence>
<evidence type="ECO:0000313" key="2">
    <source>
        <dbReference type="EMBL" id="AWI50962.1"/>
    </source>
</evidence>
<organism evidence="2 3">
    <name type="scientific">Actinobacillus porcitonsillarum</name>
    <dbReference type="NCBI Taxonomy" id="189834"/>
    <lineage>
        <taxon>Bacteria</taxon>
        <taxon>Pseudomonadati</taxon>
        <taxon>Pseudomonadota</taxon>
        <taxon>Gammaproteobacteria</taxon>
        <taxon>Pasteurellales</taxon>
        <taxon>Pasteurellaceae</taxon>
        <taxon>Actinobacillus</taxon>
    </lineage>
</organism>
<gene>
    <name evidence="2" type="ORF">DDU33_05475</name>
</gene>
<proteinExistence type="predicted"/>
<keyword evidence="1" id="KW-0472">Membrane</keyword>
<keyword evidence="1" id="KW-0812">Transmembrane</keyword>
<feature type="transmembrane region" description="Helical" evidence="1">
    <location>
        <begin position="76"/>
        <end position="103"/>
    </location>
</feature>
<keyword evidence="1" id="KW-1133">Transmembrane helix</keyword>
<dbReference type="AlphaFoldDB" id="A0A2U8FJ22"/>
<accession>A0A2U8FJ22</accession>
<dbReference type="EMBL" id="CP029206">
    <property type="protein sequence ID" value="AWI50962.1"/>
    <property type="molecule type" value="Genomic_DNA"/>
</dbReference>
<dbReference type="KEGG" id="apor:DDU33_05475"/>
<name>A0A2U8FJ22_9PAST</name>
<evidence type="ECO:0000256" key="1">
    <source>
        <dbReference type="SAM" id="Phobius"/>
    </source>
</evidence>
<dbReference type="Proteomes" id="UP000244920">
    <property type="component" value="Chromosome"/>
</dbReference>
<protein>
    <submittedName>
        <fullName evidence="2">Uncharacterized protein</fullName>
    </submittedName>
</protein>
<keyword evidence="3" id="KW-1185">Reference proteome</keyword>
<sequence length="173" mass="20353">MENETIILALRIIASLCFWGFILTFLFKGIKYLYLRFIKKQPVDISFDKPMSDEEKMKIAQEIGENKHKNSIFQTIYNVLLLIIATPFLLIGKLIKGVIYVFIKRCPKCKAEQIEELGSKEIDRWLDYKKVDERLASGKTKTRHVQVTKVKIRYDYRCKNCGHHFSETATREK</sequence>
<feature type="transmembrane region" description="Helical" evidence="1">
    <location>
        <begin position="6"/>
        <end position="27"/>
    </location>
</feature>
<reference evidence="3" key="1">
    <citation type="submission" date="2018-05" db="EMBL/GenBank/DDBJ databases">
        <title>Complete genome sequence of Actinobacillus porcitonsillarum reference strain 9953L55 (CCUG 46996).</title>
        <authorList>
            <person name="Dona V."/>
            <person name="Perreten V."/>
        </authorList>
    </citation>
    <scope>NUCLEOTIDE SEQUENCE [LARGE SCALE GENOMIC DNA]</scope>
    <source>
        <strain evidence="3">9953L55</strain>
    </source>
</reference>